<feature type="compositionally biased region" description="Basic and acidic residues" evidence="1">
    <location>
        <begin position="8"/>
        <end position="23"/>
    </location>
</feature>
<dbReference type="Proteomes" id="UP000614741">
    <property type="component" value="Unassembled WGS sequence"/>
</dbReference>
<organism evidence="4 5">
    <name type="scientific">Cellulomonas phragmiteti</name>
    <dbReference type="NCBI Taxonomy" id="478780"/>
    <lineage>
        <taxon>Bacteria</taxon>
        <taxon>Bacillati</taxon>
        <taxon>Actinomycetota</taxon>
        <taxon>Actinomycetes</taxon>
        <taxon>Micrococcales</taxon>
        <taxon>Cellulomonadaceae</taxon>
        <taxon>Cellulomonas</taxon>
    </lineage>
</organism>
<comment type="caution">
    <text evidence="4">The sequence shown here is derived from an EMBL/GenBank/DDBJ whole genome shotgun (WGS) entry which is preliminary data.</text>
</comment>
<dbReference type="InterPro" id="IPR019251">
    <property type="entry name" value="DUF2231_TM"/>
</dbReference>
<keyword evidence="2" id="KW-0472">Membrane</keyword>
<proteinExistence type="predicted"/>
<feature type="transmembrane region" description="Helical" evidence="2">
    <location>
        <begin position="136"/>
        <end position="155"/>
    </location>
</feature>
<keyword evidence="2" id="KW-1133">Transmembrane helix</keyword>
<dbReference type="EMBL" id="BONP01000005">
    <property type="protein sequence ID" value="GIG39390.1"/>
    <property type="molecule type" value="Genomic_DNA"/>
</dbReference>
<feature type="region of interest" description="Disordered" evidence="1">
    <location>
        <begin position="185"/>
        <end position="224"/>
    </location>
</feature>
<keyword evidence="2" id="KW-0812">Transmembrane</keyword>
<dbReference type="Pfam" id="PF09990">
    <property type="entry name" value="DUF2231"/>
    <property type="match status" value="1"/>
</dbReference>
<evidence type="ECO:0000259" key="3">
    <source>
        <dbReference type="Pfam" id="PF09990"/>
    </source>
</evidence>
<evidence type="ECO:0000313" key="5">
    <source>
        <dbReference type="Proteomes" id="UP000614741"/>
    </source>
</evidence>
<feature type="domain" description="DUF2231" evidence="3">
    <location>
        <begin position="69"/>
        <end position="190"/>
    </location>
</feature>
<gene>
    <name evidence="4" type="ORF">Cph01nite_11520</name>
</gene>
<feature type="transmembrane region" description="Helical" evidence="2">
    <location>
        <begin position="105"/>
        <end position="124"/>
    </location>
</feature>
<name>A0ABQ4DJ61_9CELL</name>
<protein>
    <recommendedName>
        <fullName evidence="3">DUF2231 domain-containing protein</fullName>
    </recommendedName>
</protein>
<feature type="region of interest" description="Disordered" evidence="1">
    <location>
        <begin position="1"/>
        <end position="25"/>
    </location>
</feature>
<accession>A0ABQ4DJ61</accession>
<reference evidence="4 5" key="1">
    <citation type="submission" date="2021-01" db="EMBL/GenBank/DDBJ databases">
        <title>Whole genome shotgun sequence of Cellulomonas phragmiteti NBRC 110785.</title>
        <authorList>
            <person name="Komaki H."/>
            <person name="Tamura T."/>
        </authorList>
    </citation>
    <scope>NUCLEOTIDE SEQUENCE [LARGE SCALE GENOMIC DNA]</scope>
    <source>
        <strain evidence="4 5">NBRC 110785</strain>
    </source>
</reference>
<sequence>MLDDDPTVDDRENRMSHADDRSPRLLRATRTLEESPALDPVVERLHPWVVRALDRQPGLARLLHGRPLGHALHPLMTDTPIGLWTSAAVLDLTGGPSAGPHADRLLGLGILAALPTSLTGLADWAVSGRRTRRVGVAHAALNSAGLVLYAGSWVLRRRGARPLGVAASLAATGLVSASGYLGGHMSSRLGAPPRGHSGPPTTRPTPDADEVDATADQVGPSSAL</sequence>
<keyword evidence="5" id="KW-1185">Reference proteome</keyword>
<evidence type="ECO:0000256" key="2">
    <source>
        <dbReference type="SAM" id="Phobius"/>
    </source>
</evidence>
<dbReference type="RefSeq" id="WP_239069065.1">
    <property type="nucleotide sequence ID" value="NZ_BONP01000005.1"/>
</dbReference>
<evidence type="ECO:0000256" key="1">
    <source>
        <dbReference type="SAM" id="MobiDB-lite"/>
    </source>
</evidence>
<evidence type="ECO:0000313" key="4">
    <source>
        <dbReference type="EMBL" id="GIG39390.1"/>
    </source>
</evidence>